<dbReference type="AlphaFoldDB" id="A0AA37W3L3"/>
<dbReference type="SUPFAM" id="SSF52833">
    <property type="entry name" value="Thioredoxin-like"/>
    <property type="match status" value="1"/>
</dbReference>
<dbReference type="PROSITE" id="PS50404">
    <property type="entry name" value="GST_NTER"/>
    <property type="match status" value="1"/>
</dbReference>
<evidence type="ECO:0000259" key="1">
    <source>
        <dbReference type="PROSITE" id="PS50404"/>
    </source>
</evidence>
<feature type="domain" description="GST N-terminal" evidence="1">
    <location>
        <begin position="1"/>
        <end position="79"/>
    </location>
</feature>
<dbReference type="EMBL" id="BSNE01000003">
    <property type="protein sequence ID" value="GLQ02046.1"/>
    <property type="molecule type" value="Genomic_DNA"/>
</dbReference>
<evidence type="ECO:0000313" key="2">
    <source>
        <dbReference type="EMBL" id="GLQ02046.1"/>
    </source>
</evidence>
<dbReference type="InterPro" id="IPR036249">
    <property type="entry name" value="Thioredoxin-like_sf"/>
</dbReference>
<organism evidence="2 3">
    <name type="scientific">Pseudoalteromonas tetraodonis GFC</name>
    <dbReference type="NCBI Taxonomy" id="1315271"/>
    <lineage>
        <taxon>Bacteria</taxon>
        <taxon>Pseudomonadati</taxon>
        <taxon>Pseudomonadota</taxon>
        <taxon>Gammaproteobacteria</taxon>
        <taxon>Alteromonadales</taxon>
        <taxon>Pseudoalteromonadaceae</taxon>
        <taxon>Pseudoalteromonas</taxon>
    </lineage>
</organism>
<dbReference type="Gene3D" id="3.40.30.10">
    <property type="entry name" value="Glutaredoxin"/>
    <property type="match status" value="1"/>
</dbReference>
<dbReference type="GeneID" id="99694625"/>
<name>A0AA37W3L3_9GAMM</name>
<dbReference type="InterPro" id="IPR004045">
    <property type="entry name" value="Glutathione_S-Trfase_N"/>
</dbReference>
<dbReference type="Proteomes" id="UP001161408">
    <property type="component" value="Unassembled WGS sequence"/>
</dbReference>
<proteinExistence type="predicted"/>
<gene>
    <name evidence="2" type="ORF">GCM10007914_09270</name>
</gene>
<dbReference type="RefSeq" id="WP_013464072.1">
    <property type="nucleotide sequence ID" value="NZ_BSNE01000003.1"/>
</dbReference>
<dbReference type="GO" id="GO:0004364">
    <property type="term" value="F:glutathione transferase activity"/>
    <property type="evidence" value="ECO:0007669"/>
    <property type="project" value="TreeGrafter"/>
</dbReference>
<reference evidence="2" key="2">
    <citation type="submission" date="2023-01" db="EMBL/GenBank/DDBJ databases">
        <title>Draft genome sequence of Pseudoalteromonas tetraodonis strain NBRC 103034.</title>
        <authorList>
            <person name="Sun Q."/>
            <person name="Mori K."/>
        </authorList>
    </citation>
    <scope>NUCLEOTIDE SEQUENCE</scope>
    <source>
        <strain evidence="2">NBRC 103034</strain>
    </source>
</reference>
<dbReference type="PANTHER" id="PTHR43969:SF9">
    <property type="entry name" value="GLUTATHIONE S TRANSFERASE D10, ISOFORM A-RELATED"/>
    <property type="match status" value="1"/>
</dbReference>
<dbReference type="Pfam" id="PF13417">
    <property type="entry name" value="GST_N_3"/>
    <property type="match status" value="1"/>
</dbReference>
<sequence>MQLFGSIPSPYVRRIRIWAQQNNCALEFINLDIFSKDDRPLVVTKNPAAKIPILVDDTLTLSDSNTILRYLLEKTQQPPLTWPQEHFLIRAC</sequence>
<dbReference type="GO" id="GO:0006749">
    <property type="term" value="P:glutathione metabolic process"/>
    <property type="evidence" value="ECO:0007669"/>
    <property type="project" value="TreeGrafter"/>
</dbReference>
<keyword evidence="3" id="KW-1185">Reference proteome</keyword>
<accession>A0AA37W3L3</accession>
<protein>
    <recommendedName>
        <fullName evidence="1">GST N-terminal domain-containing protein</fullName>
    </recommendedName>
</protein>
<reference evidence="2" key="1">
    <citation type="journal article" date="2014" name="Int. J. Syst. Evol. Microbiol.">
        <title>Complete genome sequence of Corynebacterium casei LMG S-19264T (=DSM 44701T), isolated from a smear-ripened cheese.</title>
        <authorList>
            <consortium name="US DOE Joint Genome Institute (JGI-PGF)"/>
            <person name="Walter F."/>
            <person name="Albersmeier A."/>
            <person name="Kalinowski J."/>
            <person name="Ruckert C."/>
        </authorList>
    </citation>
    <scope>NUCLEOTIDE SEQUENCE</scope>
    <source>
        <strain evidence="2">NBRC 103034</strain>
    </source>
</reference>
<evidence type="ECO:0000313" key="3">
    <source>
        <dbReference type="Proteomes" id="UP001161408"/>
    </source>
</evidence>
<comment type="caution">
    <text evidence="2">The sequence shown here is derived from an EMBL/GenBank/DDBJ whole genome shotgun (WGS) entry which is preliminary data.</text>
</comment>
<dbReference type="CDD" id="cd00570">
    <property type="entry name" value="GST_N_family"/>
    <property type="match status" value="1"/>
</dbReference>
<dbReference type="PANTHER" id="PTHR43969">
    <property type="entry name" value="GLUTATHIONE S TRANSFERASE D10, ISOFORM A-RELATED"/>
    <property type="match status" value="1"/>
</dbReference>